<evidence type="ECO:0000313" key="2">
    <source>
        <dbReference type="EMBL" id="SFC90909.1"/>
    </source>
</evidence>
<feature type="transmembrane region" description="Helical" evidence="1">
    <location>
        <begin position="7"/>
        <end position="31"/>
    </location>
</feature>
<dbReference type="AlphaFoldDB" id="A0A1I1MZV8"/>
<keyword evidence="1" id="KW-0812">Transmembrane</keyword>
<keyword evidence="1" id="KW-0472">Membrane</keyword>
<dbReference type="Proteomes" id="UP000199022">
    <property type="component" value="Unassembled WGS sequence"/>
</dbReference>
<gene>
    <name evidence="2" type="ORF">SAMN05661030_1912</name>
</gene>
<accession>A0A1I1MZV8</accession>
<dbReference type="RefSeq" id="WP_091557136.1">
    <property type="nucleotide sequence ID" value="NZ_BNAC01000004.1"/>
</dbReference>
<organism evidence="2 3">
    <name type="scientific">Klenkia taihuensis</name>
    <dbReference type="NCBI Taxonomy" id="1225127"/>
    <lineage>
        <taxon>Bacteria</taxon>
        <taxon>Bacillati</taxon>
        <taxon>Actinomycetota</taxon>
        <taxon>Actinomycetes</taxon>
        <taxon>Geodermatophilales</taxon>
        <taxon>Geodermatophilaceae</taxon>
        <taxon>Klenkia</taxon>
    </lineage>
</organism>
<feature type="transmembrane region" description="Helical" evidence="1">
    <location>
        <begin position="73"/>
        <end position="95"/>
    </location>
</feature>
<evidence type="ECO:0000313" key="3">
    <source>
        <dbReference type="Proteomes" id="UP000199022"/>
    </source>
</evidence>
<reference evidence="3" key="1">
    <citation type="submission" date="2016-10" db="EMBL/GenBank/DDBJ databases">
        <authorList>
            <person name="Varghese N."/>
            <person name="Submissions S."/>
        </authorList>
    </citation>
    <scope>NUCLEOTIDE SEQUENCE [LARGE SCALE GENOMIC DNA]</scope>
    <source>
        <strain evidence="3">DSM 45962</strain>
    </source>
</reference>
<feature type="transmembrane region" description="Helical" evidence="1">
    <location>
        <begin position="43"/>
        <end position="61"/>
    </location>
</feature>
<evidence type="ECO:0000256" key="1">
    <source>
        <dbReference type="SAM" id="Phobius"/>
    </source>
</evidence>
<keyword evidence="3" id="KW-1185">Reference proteome</keyword>
<dbReference type="STRING" id="1225127.SAMN05661030_1912"/>
<protein>
    <submittedName>
        <fullName evidence="2">Uncharacterized protein</fullName>
    </submittedName>
</protein>
<feature type="transmembrane region" description="Helical" evidence="1">
    <location>
        <begin position="115"/>
        <end position="137"/>
    </location>
</feature>
<proteinExistence type="predicted"/>
<name>A0A1I1MZV8_9ACTN</name>
<keyword evidence="1" id="KW-1133">Transmembrane helix</keyword>
<dbReference type="EMBL" id="FOMD01000002">
    <property type="protein sequence ID" value="SFC90909.1"/>
    <property type="molecule type" value="Genomic_DNA"/>
</dbReference>
<sequence length="141" mass="14448">MPRPRSLAPALLAGHAVLLVLVVVVSLVLLGTGAGPADRGYELGRRLAVLAVGVLVVALVARRVGPRAQSRAGRWSAVAGLVTVGAWLWGTAWLAPFDAATAPLLLVLPLYAWPITLGVLAVAVLVATLDLAAGALLTRRG</sequence>